<comment type="similarity">
    <text evidence="1">Belongs to the UPF0310 family.</text>
</comment>
<organism evidence="3 4">
    <name type="scientific">Sebaldella termitidis (strain ATCC 33386 / NCTC 11300)</name>
    <dbReference type="NCBI Taxonomy" id="526218"/>
    <lineage>
        <taxon>Bacteria</taxon>
        <taxon>Fusobacteriati</taxon>
        <taxon>Fusobacteriota</taxon>
        <taxon>Fusobacteriia</taxon>
        <taxon>Fusobacteriales</taxon>
        <taxon>Leptotrichiaceae</taxon>
        <taxon>Sebaldella</taxon>
    </lineage>
</organism>
<dbReference type="InterPro" id="IPR022996">
    <property type="entry name" value="UPF0310"/>
</dbReference>
<feature type="domain" description="EVE" evidence="2">
    <location>
        <begin position="5"/>
        <end position="136"/>
    </location>
</feature>
<dbReference type="HAMAP" id="MF_00771">
    <property type="entry name" value="UPF0310"/>
    <property type="match status" value="1"/>
</dbReference>
<evidence type="ECO:0000256" key="1">
    <source>
        <dbReference type="HAMAP-Rule" id="MF_00771"/>
    </source>
</evidence>
<dbReference type="Gene3D" id="3.10.590.10">
    <property type="entry name" value="ph1033 like domains"/>
    <property type="match status" value="1"/>
</dbReference>
<proteinExistence type="inferred from homology"/>
<keyword evidence="4" id="KW-1185">Reference proteome</keyword>
<dbReference type="NCBIfam" id="NF002616">
    <property type="entry name" value="PRK02268.1-2"/>
    <property type="match status" value="1"/>
</dbReference>
<dbReference type="EMBL" id="CP001739">
    <property type="protein sequence ID" value="ACZ09921.1"/>
    <property type="molecule type" value="Genomic_DNA"/>
</dbReference>
<dbReference type="SUPFAM" id="SSF88697">
    <property type="entry name" value="PUA domain-like"/>
    <property type="match status" value="1"/>
</dbReference>
<sequence>MKNKKFWIGVVSKNNAMKGAKGGFIQLCHGKKAPLAKIKKGDFLVYYSSKEDIDDKKPYQYFTAVAEITGDFEYQYDMGYGFVPFRKDARFYKCDEADIRPLIPELSFIEDKKHWGYYFRYNYLEISRDDFIIIWKAMNVQYK</sequence>
<dbReference type="RefSeq" id="WP_012862503.1">
    <property type="nucleotide sequence ID" value="NC_013517.1"/>
</dbReference>
<dbReference type="InterPro" id="IPR002740">
    <property type="entry name" value="EVE_domain"/>
</dbReference>
<accession>D1AP87</accession>
<reference evidence="4" key="1">
    <citation type="submission" date="2009-09" db="EMBL/GenBank/DDBJ databases">
        <title>The complete chromosome of Sebaldella termitidis ATCC 33386.</title>
        <authorList>
            <consortium name="US DOE Joint Genome Institute (JGI-PGF)"/>
            <person name="Lucas S."/>
            <person name="Copeland A."/>
            <person name="Lapidus A."/>
            <person name="Glavina del Rio T."/>
            <person name="Dalin E."/>
            <person name="Tice H."/>
            <person name="Bruce D."/>
            <person name="Goodwin L."/>
            <person name="Pitluck S."/>
            <person name="Kyrpides N."/>
            <person name="Mavromatis K."/>
            <person name="Ivanova N."/>
            <person name="Mikhailova N."/>
            <person name="Sims D."/>
            <person name="Meincke L."/>
            <person name="Brettin T."/>
            <person name="Detter J.C."/>
            <person name="Han C."/>
            <person name="Larimer F."/>
            <person name="Land M."/>
            <person name="Hauser L."/>
            <person name="Markowitz V."/>
            <person name="Cheng J.F."/>
            <person name="Hugenholtz P."/>
            <person name="Woyke T."/>
            <person name="Wu D."/>
            <person name="Eisen J.A."/>
        </authorList>
    </citation>
    <scope>NUCLEOTIDE SEQUENCE [LARGE SCALE GENOMIC DNA]</scope>
    <source>
        <strain evidence="4">ATCC 33386 / NCTC 11300</strain>
    </source>
</reference>
<dbReference type="Pfam" id="PF01878">
    <property type="entry name" value="EVE"/>
    <property type="match status" value="1"/>
</dbReference>
<dbReference type="AlphaFoldDB" id="D1AP87"/>
<name>D1AP87_SEBTE</name>
<protein>
    <recommendedName>
        <fullName evidence="1">UPF0310 protein Sterm_3079</fullName>
    </recommendedName>
</protein>
<dbReference type="CDD" id="cd21132">
    <property type="entry name" value="EVE-like"/>
    <property type="match status" value="1"/>
</dbReference>
<evidence type="ECO:0000259" key="2">
    <source>
        <dbReference type="Pfam" id="PF01878"/>
    </source>
</evidence>
<reference evidence="3 4" key="2">
    <citation type="journal article" date="2010" name="Stand. Genomic Sci.">
        <title>Complete genome sequence of Sebaldella termitidis type strain (NCTC 11300).</title>
        <authorList>
            <person name="Harmon-Smith M."/>
            <person name="Celia L."/>
            <person name="Chertkov O."/>
            <person name="Lapidus A."/>
            <person name="Copeland A."/>
            <person name="Glavina Del Rio T."/>
            <person name="Nolan M."/>
            <person name="Lucas S."/>
            <person name="Tice H."/>
            <person name="Cheng J.F."/>
            <person name="Han C."/>
            <person name="Detter J.C."/>
            <person name="Bruce D."/>
            <person name="Goodwin L."/>
            <person name="Pitluck S."/>
            <person name="Pati A."/>
            <person name="Liolios K."/>
            <person name="Ivanova N."/>
            <person name="Mavromatis K."/>
            <person name="Mikhailova N."/>
            <person name="Chen A."/>
            <person name="Palaniappan K."/>
            <person name="Land M."/>
            <person name="Hauser L."/>
            <person name="Chang Y.J."/>
            <person name="Jeffries C.D."/>
            <person name="Brettin T."/>
            <person name="Goker M."/>
            <person name="Beck B."/>
            <person name="Bristow J."/>
            <person name="Eisen J.A."/>
            <person name="Markowitz V."/>
            <person name="Hugenholtz P."/>
            <person name="Kyrpides N.C."/>
            <person name="Klenk H.P."/>
            <person name="Chen F."/>
        </authorList>
    </citation>
    <scope>NUCLEOTIDE SEQUENCE [LARGE SCALE GENOMIC DNA]</scope>
    <source>
        <strain evidence="4">ATCC 33386 / NCTC 11300</strain>
    </source>
</reference>
<gene>
    <name evidence="3" type="ordered locus">Sterm_3079</name>
</gene>
<dbReference type="InterPro" id="IPR015947">
    <property type="entry name" value="PUA-like_sf"/>
</dbReference>
<dbReference type="KEGG" id="str:Sterm_3079"/>
<evidence type="ECO:0000313" key="4">
    <source>
        <dbReference type="Proteomes" id="UP000000845"/>
    </source>
</evidence>
<dbReference type="eggNOG" id="COG1673">
    <property type="taxonomic scope" value="Bacteria"/>
</dbReference>
<dbReference type="Proteomes" id="UP000000845">
    <property type="component" value="Chromosome"/>
</dbReference>
<dbReference type="STRING" id="526218.Sterm_3079"/>
<dbReference type="HOGENOM" id="CLU_117727_0_0_0"/>
<evidence type="ECO:0000313" key="3">
    <source>
        <dbReference type="EMBL" id="ACZ09921.1"/>
    </source>
</evidence>